<keyword evidence="1" id="KW-0175">Coiled coil</keyword>
<dbReference type="RefSeq" id="WP_377775811.1">
    <property type="nucleotide sequence ID" value="NZ_JBHUHO010000051.1"/>
</dbReference>
<gene>
    <name evidence="2" type="ORF">ACFSJH_20895</name>
</gene>
<organism evidence="2 3">
    <name type="scientific">Paenibacillus yanchengensis</name>
    <dbReference type="NCBI Taxonomy" id="2035833"/>
    <lineage>
        <taxon>Bacteria</taxon>
        <taxon>Bacillati</taxon>
        <taxon>Bacillota</taxon>
        <taxon>Bacilli</taxon>
        <taxon>Bacillales</taxon>
        <taxon>Paenibacillaceae</taxon>
        <taxon>Paenibacillus</taxon>
    </lineage>
</organism>
<sequence length="45" mass="5776">MYERSEETRERIDYLRKLLDEEQERMSLLLEEKKELHRFYNPLMN</sequence>
<name>A0ABW4YR48_9BACL</name>
<evidence type="ECO:0000313" key="2">
    <source>
        <dbReference type="EMBL" id="MFD2118160.1"/>
    </source>
</evidence>
<evidence type="ECO:0000313" key="3">
    <source>
        <dbReference type="Proteomes" id="UP001597362"/>
    </source>
</evidence>
<reference evidence="3" key="1">
    <citation type="journal article" date="2019" name="Int. J. Syst. Evol. Microbiol.">
        <title>The Global Catalogue of Microorganisms (GCM) 10K type strain sequencing project: providing services to taxonomists for standard genome sequencing and annotation.</title>
        <authorList>
            <consortium name="The Broad Institute Genomics Platform"/>
            <consortium name="The Broad Institute Genome Sequencing Center for Infectious Disease"/>
            <person name="Wu L."/>
            <person name="Ma J."/>
        </authorList>
    </citation>
    <scope>NUCLEOTIDE SEQUENCE [LARGE SCALE GENOMIC DNA]</scope>
    <source>
        <strain evidence="3">GH52</strain>
    </source>
</reference>
<evidence type="ECO:0000256" key="1">
    <source>
        <dbReference type="SAM" id="Coils"/>
    </source>
</evidence>
<comment type="caution">
    <text evidence="2">The sequence shown here is derived from an EMBL/GenBank/DDBJ whole genome shotgun (WGS) entry which is preliminary data.</text>
</comment>
<dbReference type="Proteomes" id="UP001597362">
    <property type="component" value="Unassembled WGS sequence"/>
</dbReference>
<protein>
    <submittedName>
        <fullName evidence="2">Uncharacterized protein</fullName>
    </submittedName>
</protein>
<proteinExistence type="predicted"/>
<dbReference type="EMBL" id="JBHUHO010000051">
    <property type="protein sequence ID" value="MFD2118160.1"/>
    <property type="molecule type" value="Genomic_DNA"/>
</dbReference>
<feature type="coiled-coil region" evidence="1">
    <location>
        <begin position="5"/>
        <end position="32"/>
    </location>
</feature>
<keyword evidence="3" id="KW-1185">Reference proteome</keyword>
<accession>A0ABW4YR48</accession>